<dbReference type="CDD" id="cd06261">
    <property type="entry name" value="TM_PBP2"/>
    <property type="match status" value="1"/>
</dbReference>
<feature type="transmembrane region" description="Helical" evidence="7">
    <location>
        <begin position="77"/>
        <end position="96"/>
    </location>
</feature>
<comment type="subcellular location">
    <subcellularLocation>
        <location evidence="1 7">Cell membrane</location>
        <topology evidence="1 7">Multi-pass membrane protein</topology>
    </subcellularLocation>
</comment>
<dbReference type="InterPro" id="IPR035906">
    <property type="entry name" value="MetI-like_sf"/>
</dbReference>
<evidence type="ECO:0000256" key="5">
    <source>
        <dbReference type="ARBA" id="ARBA00022989"/>
    </source>
</evidence>
<evidence type="ECO:0000256" key="6">
    <source>
        <dbReference type="ARBA" id="ARBA00023136"/>
    </source>
</evidence>
<feature type="transmembrane region" description="Helical" evidence="7">
    <location>
        <begin position="12"/>
        <end position="33"/>
    </location>
</feature>
<dbReference type="Proteomes" id="UP000289856">
    <property type="component" value="Chromosome"/>
</dbReference>
<dbReference type="GO" id="GO:0055085">
    <property type="term" value="P:transmembrane transport"/>
    <property type="evidence" value="ECO:0007669"/>
    <property type="project" value="InterPro"/>
</dbReference>
<keyword evidence="10" id="KW-1185">Reference proteome</keyword>
<feature type="transmembrane region" description="Helical" evidence="7">
    <location>
        <begin position="185"/>
        <end position="209"/>
    </location>
</feature>
<dbReference type="PANTHER" id="PTHR43744:SF8">
    <property type="entry name" value="SN-GLYCEROL-3-PHOSPHATE TRANSPORT SYSTEM PERMEASE PROTEIN UGPE"/>
    <property type="match status" value="1"/>
</dbReference>
<feature type="transmembrane region" description="Helical" evidence="7">
    <location>
        <begin position="242"/>
        <end position="263"/>
    </location>
</feature>
<dbReference type="AlphaFoldDB" id="A0A3T1DDV3"/>
<keyword evidence="4 7" id="KW-0812">Transmembrane</keyword>
<dbReference type="PROSITE" id="PS50928">
    <property type="entry name" value="ABC_TM1"/>
    <property type="match status" value="1"/>
</dbReference>
<dbReference type="Gene3D" id="1.10.3720.10">
    <property type="entry name" value="MetI-like"/>
    <property type="match status" value="1"/>
</dbReference>
<dbReference type="OrthoDB" id="9794684at2"/>
<evidence type="ECO:0000313" key="10">
    <source>
        <dbReference type="Proteomes" id="UP000289856"/>
    </source>
</evidence>
<evidence type="ECO:0000256" key="3">
    <source>
        <dbReference type="ARBA" id="ARBA00022475"/>
    </source>
</evidence>
<keyword evidence="5 7" id="KW-1133">Transmembrane helix</keyword>
<evidence type="ECO:0000256" key="4">
    <source>
        <dbReference type="ARBA" id="ARBA00022692"/>
    </source>
</evidence>
<accession>A0A3T1DDV3</accession>
<dbReference type="KEGG" id="cohn:KCTCHS21_57450"/>
<dbReference type="EMBL" id="AP019400">
    <property type="protein sequence ID" value="BBI36346.1"/>
    <property type="molecule type" value="Genomic_DNA"/>
</dbReference>
<proteinExistence type="inferred from homology"/>
<comment type="similarity">
    <text evidence="7">Belongs to the binding-protein-dependent transport system permease family.</text>
</comment>
<sequence length="278" mass="31099">MMEKLRKNTNNIVIYFILGFASLIVIYPFYLIVVTSLKTQQELYLDSVGGMLTSFHFENYSLVWTKAKLHLMFSNSLMITAVSLIFILLIVTLASFSLSRMQFAGKRGLYLLFFMGIFLPFQLSMIPLIKIIKGIGLFDTHLGLDLLYINSAIPFGIFLIVGFMRTIPKEIDEAAIVDGASKFRLYLLLTPLVMPAIATLAILQGVAIWNDFFIPNLFITTYEKKTITVGIMSFKGMFSANWSVLMAGVLISVTPVLLFYVAAQKYIVNGMTAGSIKG</sequence>
<keyword evidence="6 7" id="KW-0472">Membrane</keyword>
<keyword evidence="2 7" id="KW-0813">Transport</keyword>
<dbReference type="PANTHER" id="PTHR43744">
    <property type="entry name" value="ABC TRANSPORTER PERMEASE PROTEIN MG189-RELATED-RELATED"/>
    <property type="match status" value="1"/>
</dbReference>
<dbReference type="SUPFAM" id="SSF161098">
    <property type="entry name" value="MetI-like"/>
    <property type="match status" value="1"/>
</dbReference>
<evidence type="ECO:0000313" key="9">
    <source>
        <dbReference type="EMBL" id="BBI36346.1"/>
    </source>
</evidence>
<keyword evidence="3" id="KW-1003">Cell membrane</keyword>
<gene>
    <name evidence="9" type="ORF">KCTCHS21_57450</name>
</gene>
<dbReference type="GO" id="GO:0005886">
    <property type="term" value="C:plasma membrane"/>
    <property type="evidence" value="ECO:0007669"/>
    <property type="project" value="UniProtKB-SubCell"/>
</dbReference>
<organism evidence="9 10">
    <name type="scientific">Cohnella abietis</name>
    <dbReference type="NCBI Taxonomy" id="2507935"/>
    <lineage>
        <taxon>Bacteria</taxon>
        <taxon>Bacillati</taxon>
        <taxon>Bacillota</taxon>
        <taxon>Bacilli</taxon>
        <taxon>Bacillales</taxon>
        <taxon>Paenibacillaceae</taxon>
        <taxon>Cohnella</taxon>
    </lineage>
</organism>
<feature type="transmembrane region" description="Helical" evidence="7">
    <location>
        <begin position="146"/>
        <end position="164"/>
    </location>
</feature>
<protein>
    <submittedName>
        <fullName evidence="9">Sugar ABC transporter permease</fullName>
    </submittedName>
</protein>
<evidence type="ECO:0000256" key="7">
    <source>
        <dbReference type="RuleBase" id="RU363032"/>
    </source>
</evidence>
<evidence type="ECO:0000256" key="1">
    <source>
        <dbReference type="ARBA" id="ARBA00004651"/>
    </source>
</evidence>
<feature type="domain" description="ABC transmembrane type-1" evidence="8">
    <location>
        <begin position="73"/>
        <end position="263"/>
    </location>
</feature>
<evidence type="ECO:0000256" key="2">
    <source>
        <dbReference type="ARBA" id="ARBA00022448"/>
    </source>
</evidence>
<feature type="transmembrane region" description="Helical" evidence="7">
    <location>
        <begin position="108"/>
        <end position="126"/>
    </location>
</feature>
<evidence type="ECO:0000259" key="8">
    <source>
        <dbReference type="PROSITE" id="PS50928"/>
    </source>
</evidence>
<dbReference type="InterPro" id="IPR000515">
    <property type="entry name" value="MetI-like"/>
</dbReference>
<name>A0A3T1DDV3_9BACL</name>
<dbReference type="Pfam" id="PF00528">
    <property type="entry name" value="BPD_transp_1"/>
    <property type="match status" value="1"/>
</dbReference>
<reference evidence="9 10" key="1">
    <citation type="submission" date="2019-01" db="EMBL/GenBank/DDBJ databases">
        <title>Complete genome sequence of Cohnella hallensis HS21 isolated from Korean fir (Abies koreana) rhizospheric soil.</title>
        <authorList>
            <person name="Jiang L."/>
            <person name="Kang S.W."/>
            <person name="Kim S."/>
            <person name="Jung J."/>
            <person name="Kim C.Y."/>
            <person name="Kim D.H."/>
            <person name="Kim S.W."/>
            <person name="Lee J."/>
        </authorList>
    </citation>
    <scope>NUCLEOTIDE SEQUENCE [LARGE SCALE GENOMIC DNA]</scope>
    <source>
        <strain evidence="9 10">HS21</strain>
    </source>
</reference>